<dbReference type="Gene3D" id="3.80.10.10">
    <property type="entry name" value="Ribonuclease Inhibitor"/>
    <property type="match status" value="1"/>
</dbReference>
<organism evidence="1 2">
    <name type="scientific">Galerina marginata (strain CBS 339.88)</name>
    <dbReference type="NCBI Taxonomy" id="685588"/>
    <lineage>
        <taxon>Eukaryota</taxon>
        <taxon>Fungi</taxon>
        <taxon>Dikarya</taxon>
        <taxon>Basidiomycota</taxon>
        <taxon>Agaricomycotina</taxon>
        <taxon>Agaricomycetes</taxon>
        <taxon>Agaricomycetidae</taxon>
        <taxon>Agaricales</taxon>
        <taxon>Agaricineae</taxon>
        <taxon>Strophariaceae</taxon>
        <taxon>Galerina</taxon>
    </lineage>
</organism>
<evidence type="ECO:0000313" key="1">
    <source>
        <dbReference type="EMBL" id="KDR74618.1"/>
    </source>
</evidence>
<dbReference type="AlphaFoldDB" id="A0A067T6H8"/>
<evidence type="ECO:0000313" key="2">
    <source>
        <dbReference type="Proteomes" id="UP000027222"/>
    </source>
</evidence>
<accession>A0A067T6H8</accession>
<dbReference type="InterPro" id="IPR032675">
    <property type="entry name" value="LRR_dom_sf"/>
</dbReference>
<reference evidence="2" key="1">
    <citation type="journal article" date="2014" name="Proc. Natl. Acad. Sci. U.S.A.">
        <title>Extensive sampling of basidiomycete genomes demonstrates inadequacy of the white-rot/brown-rot paradigm for wood decay fungi.</title>
        <authorList>
            <person name="Riley R."/>
            <person name="Salamov A.A."/>
            <person name="Brown D.W."/>
            <person name="Nagy L.G."/>
            <person name="Floudas D."/>
            <person name="Held B.W."/>
            <person name="Levasseur A."/>
            <person name="Lombard V."/>
            <person name="Morin E."/>
            <person name="Otillar R."/>
            <person name="Lindquist E.A."/>
            <person name="Sun H."/>
            <person name="LaButti K.M."/>
            <person name="Schmutz J."/>
            <person name="Jabbour D."/>
            <person name="Luo H."/>
            <person name="Baker S.E."/>
            <person name="Pisabarro A.G."/>
            <person name="Walton J.D."/>
            <person name="Blanchette R.A."/>
            <person name="Henrissat B."/>
            <person name="Martin F."/>
            <person name="Cullen D."/>
            <person name="Hibbett D.S."/>
            <person name="Grigoriev I.V."/>
        </authorList>
    </citation>
    <scope>NUCLEOTIDE SEQUENCE [LARGE SCALE GENOMIC DNA]</scope>
    <source>
        <strain evidence="2">CBS 339.88</strain>
    </source>
</reference>
<dbReference type="Proteomes" id="UP000027222">
    <property type="component" value="Unassembled WGS sequence"/>
</dbReference>
<dbReference type="HOGENOM" id="CLU_064117_0_0_1"/>
<keyword evidence="2" id="KW-1185">Reference proteome</keyword>
<evidence type="ECO:0008006" key="3">
    <source>
        <dbReference type="Google" id="ProtNLM"/>
    </source>
</evidence>
<sequence length="357" mass="40392">MPLLTLPLELVHITLNNIRDHANDLCALSLTCRALHDLASPLLYSNVDISKSNTARASRFFCFAETMQDNPHLAGLVKAYSGPLYPDSILHTFKPFTRWFQHIVNLKNLSTILPPNRHDVILPECPFRLESLRLDCPFSTFTIESFLKSQPDLISLSISDFRPVGSLVVSPLACPKITALRGNIYTAVIFFPGRHVVRFEWDYGYQESIIIPAELLTKISEQLGKLRSLSYRKASIGLSTHSMFEGPLNRPSVYLQSLRFLEIQVMQLEDWIYIPTLPNLRVLLIAETSPEEALVLNQPIRLIGLFSKCGTLQHIDVAGQLYGATDTCFRWLRGEDKPVSIPLAVAENGRNEFWEDK</sequence>
<gene>
    <name evidence="1" type="ORF">GALMADRAFT_157280</name>
</gene>
<name>A0A067T6H8_GALM3</name>
<dbReference type="OrthoDB" id="3200286at2759"/>
<protein>
    <recommendedName>
        <fullName evidence="3">F-box domain-containing protein</fullName>
    </recommendedName>
</protein>
<dbReference type="STRING" id="685588.A0A067T6H8"/>
<dbReference type="EMBL" id="KL142382">
    <property type="protein sequence ID" value="KDR74618.1"/>
    <property type="molecule type" value="Genomic_DNA"/>
</dbReference>
<proteinExistence type="predicted"/>